<feature type="transmembrane region" description="Helical" evidence="1">
    <location>
        <begin position="12"/>
        <end position="41"/>
    </location>
</feature>
<evidence type="ECO:0000313" key="3">
    <source>
        <dbReference type="Proteomes" id="UP001604335"/>
    </source>
</evidence>
<dbReference type="EMBL" id="JAZAQF010000078">
    <property type="protein sequence ID" value="MFG3818549.1"/>
    <property type="molecule type" value="Genomic_DNA"/>
</dbReference>
<sequence length="270" mass="29983">MTTSTHSSQTSAPIAAVVLQIGGAVAIALGLIDFLAVAVPFDFANRGWVIDTTRQLIDRGIVPAMGVSLLFWGFWIEIKSGVSRSWRRGVGVATLAFSALMGLLFLVMAPTHLLSVRAEAQSTLAAITRQSREAEKQIDTPEFKNSLQRQQQVFREQMQFLLQDDARFNEFINSPQFDERQKEFMRRLKANPADLETVIRQRVNDFPLQLLARIRSRRQELETRARTTALRLGVQTGTSGIALSVAYLAIAWLGLGGSGGRSAPRRRRSA</sequence>
<proteinExistence type="predicted"/>
<comment type="caution">
    <text evidence="2">The sequence shown here is derived from an EMBL/GenBank/DDBJ whole genome shotgun (WGS) entry which is preliminary data.</text>
</comment>
<keyword evidence="3" id="KW-1185">Reference proteome</keyword>
<dbReference type="InterPro" id="IPR047709">
    <property type="entry name" value="HpsJ-like"/>
</dbReference>
<accession>A0ABW7CBN3</accession>
<feature type="transmembrane region" description="Helical" evidence="1">
    <location>
        <begin position="90"/>
        <end position="109"/>
    </location>
</feature>
<dbReference type="Proteomes" id="UP001604335">
    <property type="component" value="Unassembled WGS sequence"/>
</dbReference>
<gene>
    <name evidence="2" type="ORF">VPK24_12935</name>
</gene>
<keyword evidence="1" id="KW-1133">Transmembrane helix</keyword>
<evidence type="ECO:0000256" key="1">
    <source>
        <dbReference type="SAM" id="Phobius"/>
    </source>
</evidence>
<keyword evidence="1" id="KW-0812">Transmembrane</keyword>
<dbReference type="NCBIfam" id="NF038305">
    <property type="entry name" value="HpsJ_fam"/>
    <property type="match status" value="1"/>
</dbReference>
<protein>
    <submittedName>
        <fullName evidence="2">HpsJ family protein</fullName>
    </submittedName>
</protein>
<keyword evidence="1" id="KW-0472">Membrane</keyword>
<name>A0ABW7CBN3_9CYAN</name>
<feature type="transmembrane region" description="Helical" evidence="1">
    <location>
        <begin position="61"/>
        <end position="78"/>
    </location>
</feature>
<reference evidence="3" key="1">
    <citation type="journal article" date="2024" name="Algal Res.">
        <title>Biochemical, toxicological and genomic investigation of a high-biomass producing Limnothrix strain isolated from Italian shallow drinking water reservoir.</title>
        <authorList>
            <person name="Simonazzi M."/>
            <person name="Shishido T.K."/>
            <person name="Delbaje E."/>
            <person name="Wahlsten M."/>
            <person name="Fewer D.P."/>
            <person name="Sivonen K."/>
            <person name="Pezzolesi L."/>
            <person name="Pistocchi R."/>
        </authorList>
    </citation>
    <scope>NUCLEOTIDE SEQUENCE [LARGE SCALE GENOMIC DNA]</scope>
    <source>
        <strain evidence="3">LRLZ20PSL1</strain>
    </source>
</reference>
<organism evidence="2 3">
    <name type="scientific">Limnothrix redekei LRLZ20PSL1</name>
    <dbReference type="NCBI Taxonomy" id="3112953"/>
    <lineage>
        <taxon>Bacteria</taxon>
        <taxon>Bacillati</taxon>
        <taxon>Cyanobacteriota</taxon>
        <taxon>Cyanophyceae</taxon>
        <taxon>Pseudanabaenales</taxon>
        <taxon>Pseudanabaenaceae</taxon>
        <taxon>Limnothrix</taxon>
    </lineage>
</organism>
<evidence type="ECO:0000313" key="2">
    <source>
        <dbReference type="EMBL" id="MFG3818549.1"/>
    </source>
</evidence>
<feature type="transmembrane region" description="Helical" evidence="1">
    <location>
        <begin position="240"/>
        <end position="260"/>
    </location>
</feature>
<dbReference type="RefSeq" id="WP_393013968.1">
    <property type="nucleotide sequence ID" value="NZ_JAZAQF010000078.1"/>
</dbReference>